<comment type="caution">
    <text evidence="1">The sequence shown here is derived from an EMBL/GenBank/DDBJ whole genome shotgun (WGS) entry which is preliminary data.</text>
</comment>
<gene>
    <name evidence="1" type="ORF">QR685DRAFT_38854</name>
</gene>
<reference evidence="1 2" key="1">
    <citation type="submission" date="2023-09" db="EMBL/GenBank/DDBJ databases">
        <title>Multi-omics analysis of a traditional fermented food reveals byproduct-associated fungal strains for waste-to-food upcycling.</title>
        <authorList>
            <consortium name="Lawrence Berkeley National Laboratory"/>
            <person name="Rekdal V.M."/>
            <person name="Villalobos-Escobedo J.M."/>
            <person name="Rodriguez-Valeron N."/>
            <person name="Garcia M.O."/>
            <person name="Vasquez D.P."/>
            <person name="Damayanti I."/>
            <person name="Sorensen P.M."/>
            <person name="Baidoo E.E."/>
            <person name="De Carvalho A.C."/>
            <person name="Riley R."/>
            <person name="Lipzen A."/>
            <person name="He G."/>
            <person name="Yan M."/>
            <person name="Haridas S."/>
            <person name="Daum C."/>
            <person name="Yoshinaga Y."/>
            <person name="Ng V."/>
            <person name="Grigoriev I.V."/>
            <person name="Munk R."/>
            <person name="Nuraida L."/>
            <person name="Wijaya C.H."/>
            <person name="Morales P.-C."/>
            <person name="Keasling J.D."/>
        </authorList>
    </citation>
    <scope>NUCLEOTIDE SEQUENCE [LARGE SCALE GENOMIC DNA]</scope>
    <source>
        <strain evidence="1 2">FGSC 2613</strain>
    </source>
</reference>
<evidence type="ECO:0000313" key="1">
    <source>
        <dbReference type="EMBL" id="KAL0475207.1"/>
    </source>
</evidence>
<keyword evidence="2" id="KW-1185">Reference proteome</keyword>
<dbReference type="EMBL" id="JAVLET010000001">
    <property type="protein sequence ID" value="KAL0475207.1"/>
    <property type="molecule type" value="Genomic_DNA"/>
</dbReference>
<sequence length="125" mass="13778">MYTGWCQAVDAIKHKGSANIDPWCGCPVTSSPEECEQKERKKGGPRRRDCAGEVDFDFPAVVSSASGSVFRRADAGRVTASDPKKEIATGIDRLLLESPGVGRRGFPCRLLLDRRRRWGWARGAQ</sequence>
<proteinExistence type="predicted"/>
<dbReference type="Proteomes" id="UP001451303">
    <property type="component" value="Unassembled WGS sequence"/>
</dbReference>
<evidence type="ECO:0000313" key="2">
    <source>
        <dbReference type="Proteomes" id="UP001451303"/>
    </source>
</evidence>
<name>A0ABR3DRB0_NEUIN</name>
<organism evidence="1 2">
    <name type="scientific">Neurospora intermedia</name>
    <dbReference type="NCBI Taxonomy" id="5142"/>
    <lineage>
        <taxon>Eukaryota</taxon>
        <taxon>Fungi</taxon>
        <taxon>Dikarya</taxon>
        <taxon>Ascomycota</taxon>
        <taxon>Pezizomycotina</taxon>
        <taxon>Sordariomycetes</taxon>
        <taxon>Sordariomycetidae</taxon>
        <taxon>Sordariales</taxon>
        <taxon>Sordariaceae</taxon>
        <taxon>Neurospora</taxon>
    </lineage>
</organism>
<protein>
    <submittedName>
        <fullName evidence="1">Uncharacterized protein</fullName>
    </submittedName>
</protein>
<accession>A0ABR3DRB0</accession>